<dbReference type="AlphaFoldDB" id="A0A7N1A1C3"/>
<protein>
    <submittedName>
        <fullName evidence="1">Uncharacterized protein</fullName>
    </submittedName>
</protein>
<keyword evidence="2" id="KW-1185">Reference proteome</keyword>
<organism evidence="1 2">
    <name type="scientific">Kalanchoe fedtschenkoi</name>
    <name type="common">Lavender scallops</name>
    <name type="synonym">South American air plant</name>
    <dbReference type="NCBI Taxonomy" id="63787"/>
    <lineage>
        <taxon>Eukaryota</taxon>
        <taxon>Viridiplantae</taxon>
        <taxon>Streptophyta</taxon>
        <taxon>Embryophyta</taxon>
        <taxon>Tracheophyta</taxon>
        <taxon>Spermatophyta</taxon>
        <taxon>Magnoliopsida</taxon>
        <taxon>eudicotyledons</taxon>
        <taxon>Gunneridae</taxon>
        <taxon>Pentapetalae</taxon>
        <taxon>Saxifragales</taxon>
        <taxon>Crassulaceae</taxon>
        <taxon>Kalanchoe</taxon>
    </lineage>
</organism>
<sequence>MRLMKKNLLQQTMNSRSPQIAQKNLTKRIEIKHVIINKFISHQFPVHTIRQMAMCRKIYVWICLFEDV</sequence>
<evidence type="ECO:0000313" key="2">
    <source>
        <dbReference type="Proteomes" id="UP000594263"/>
    </source>
</evidence>
<dbReference type="Proteomes" id="UP000594263">
    <property type="component" value="Unplaced"/>
</dbReference>
<reference evidence="1" key="1">
    <citation type="submission" date="2021-01" db="UniProtKB">
        <authorList>
            <consortium name="EnsemblPlants"/>
        </authorList>
    </citation>
    <scope>IDENTIFICATION</scope>
</reference>
<dbReference type="EnsemblPlants" id="Kaladp0071s0164.1.v1.1">
    <property type="protein sequence ID" value="Kaladp0071s0164.1.v1.1.CDS.1"/>
    <property type="gene ID" value="Kaladp0071s0164.v1.1"/>
</dbReference>
<dbReference type="Gramene" id="Kaladp0071s0164.1.v1.1">
    <property type="protein sequence ID" value="Kaladp0071s0164.1.v1.1.CDS.1"/>
    <property type="gene ID" value="Kaladp0071s0164.v1.1"/>
</dbReference>
<proteinExistence type="predicted"/>
<accession>A0A7N1A1C3</accession>
<evidence type="ECO:0000313" key="1">
    <source>
        <dbReference type="EnsemblPlants" id="Kaladp0071s0164.1.v1.1.CDS.1"/>
    </source>
</evidence>
<name>A0A7N1A1C3_KALFE</name>